<evidence type="ECO:0000313" key="2">
    <source>
        <dbReference type="Proteomes" id="UP000192596"/>
    </source>
</evidence>
<sequence>MATQRRQITLDSTSQYELPDAKTLEQASALEVLDEKDGKVVFKDLYSPHERTLVVFIRHFFCGMCEDYDLGMGDTTPQYAKSSIVGGTVKSMGNMLKAGLGVRHGGNYSQDGGEWVFEKGGELKWCRRMRNTRDHAEVAELKKVLGINEGMP</sequence>
<protein>
    <recommendedName>
        <fullName evidence="3">Thioredoxin domain-containing protein</fullName>
    </recommendedName>
</protein>
<keyword evidence="2" id="KW-1185">Reference proteome</keyword>
<comment type="caution">
    <text evidence="1">The sequence shown here is derived from an EMBL/GenBank/DDBJ whole genome shotgun (WGS) entry which is preliminary data.</text>
</comment>
<dbReference type="Proteomes" id="UP000192596">
    <property type="component" value="Unassembled WGS sequence"/>
</dbReference>
<name>A0A1V8TF07_9PEZI</name>
<organism evidence="1 2">
    <name type="scientific">Cryoendolithus antarcticus</name>
    <dbReference type="NCBI Taxonomy" id="1507870"/>
    <lineage>
        <taxon>Eukaryota</taxon>
        <taxon>Fungi</taxon>
        <taxon>Dikarya</taxon>
        <taxon>Ascomycota</taxon>
        <taxon>Pezizomycotina</taxon>
        <taxon>Dothideomycetes</taxon>
        <taxon>Dothideomycetidae</taxon>
        <taxon>Cladosporiales</taxon>
        <taxon>Cladosporiaceae</taxon>
        <taxon>Cryoendolithus</taxon>
    </lineage>
</organism>
<reference evidence="2" key="1">
    <citation type="submission" date="2017-03" db="EMBL/GenBank/DDBJ databases">
        <title>Genomes of endolithic fungi from Antarctica.</title>
        <authorList>
            <person name="Coleine C."/>
            <person name="Masonjones S."/>
            <person name="Stajich J.E."/>
        </authorList>
    </citation>
    <scope>NUCLEOTIDE SEQUENCE [LARGE SCALE GENOMIC DNA]</scope>
    <source>
        <strain evidence="2">CCFEE 5527</strain>
    </source>
</reference>
<dbReference type="PANTHER" id="PTHR28630:SF3">
    <property type="entry name" value="PEROXIREDOXIN-LIKE 2C"/>
    <property type="match status" value="1"/>
</dbReference>
<evidence type="ECO:0008006" key="3">
    <source>
        <dbReference type="Google" id="ProtNLM"/>
    </source>
</evidence>
<dbReference type="OrthoDB" id="40334at2759"/>
<accession>A0A1V8TF07</accession>
<dbReference type="InParanoid" id="A0A1V8TF07"/>
<dbReference type="InterPro" id="IPR032801">
    <property type="entry name" value="PXL2A/B/C"/>
</dbReference>
<proteinExistence type="predicted"/>
<gene>
    <name evidence="1" type="ORF">B0A48_04321</name>
</gene>
<dbReference type="STRING" id="1507870.A0A1V8TF07"/>
<dbReference type="PANTHER" id="PTHR28630">
    <property type="match status" value="1"/>
</dbReference>
<dbReference type="EMBL" id="NAJO01000009">
    <property type="protein sequence ID" value="OQO09966.1"/>
    <property type="molecule type" value="Genomic_DNA"/>
</dbReference>
<dbReference type="AlphaFoldDB" id="A0A1V8TF07"/>
<evidence type="ECO:0000313" key="1">
    <source>
        <dbReference type="EMBL" id="OQO09966.1"/>
    </source>
</evidence>